<dbReference type="PROSITE" id="PS00478">
    <property type="entry name" value="LIM_DOMAIN_1"/>
    <property type="match status" value="1"/>
</dbReference>
<dbReference type="Pfam" id="PF00595">
    <property type="entry name" value="PDZ"/>
    <property type="match status" value="1"/>
</dbReference>
<dbReference type="CDD" id="cd23068">
    <property type="entry name" value="PDZ_ZASP52-like"/>
    <property type="match status" value="1"/>
</dbReference>
<sequence>MSIYIGLRRPDSSHPWGFRIQGGTDFYQPLTIESVKPGSIADRHGVRPGDRVVRVGGDPTSYMTHQQAQQSVIRCGNELSFDVVRGSAVHSDRNLFDHHATTKATLTMHYNPSATSPRSVETSSFFGGSSPRSLSSTISSESPNRHQPSSNYMSPSLKMALDPGNKFHTPDSPSSPAPYVPPHRNTSQNYSSSPTSIPNLLKAVPKPKSKTVGSSQPRVGRVGAPSLGSSNCKPVCYQCKIDIRGPYLAALEFCFCPGHFKCNRCSTDLGKGDFVEQDGVFHCEPCFKDHLAPRCAACKAPVVGTVVTALEKKWHSSCFVCEHCGKALGESVFRVGEDSKHYCDEHWKQLFQICCDKCAKPIEEIDRFLAAFGKNFHAQCFQCAACQCPLEGKPFHPRDGKAFCKAHANAVAIY</sequence>
<keyword evidence="11" id="KW-1185">Reference proteome</keyword>
<comment type="subcellular location">
    <subcellularLocation>
        <location evidence="1">Cytoplasm</location>
    </subcellularLocation>
</comment>
<evidence type="ECO:0000259" key="8">
    <source>
        <dbReference type="PROSITE" id="PS50023"/>
    </source>
</evidence>
<feature type="compositionally biased region" description="Low complexity" evidence="7">
    <location>
        <begin position="122"/>
        <end position="142"/>
    </location>
</feature>
<dbReference type="SUPFAM" id="SSF57716">
    <property type="entry name" value="Glucocorticoid receptor-like (DNA-binding domain)"/>
    <property type="match status" value="2"/>
</dbReference>
<comment type="caution">
    <text evidence="10">The sequence shown here is derived from an EMBL/GenBank/DDBJ whole genome shotgun (WGS) entry which is preliminary data.</text>
</comment>
<evidence type="ECO:0000259" key="9">
    <source>
        <dbReference type="PROSITE" id="PS50106"/>
    </source>
</evidence>
<feature type="compositionally biased region" description="Polar residues" evidence="7">
    <location>
        <begin position="145"/>
        <end position="154"/>
    </location>
</feature>
<keyword evidence="4 6" id="KW-0862">Zinc</keyword>
<evidence type="ECO:0000256" key="5">
    <source>
        <dbReference type="ARBA" id="ARBA00023038"/>
    </source>
</evidence>
<reference evidence="10 11" key="1">
    <citation type="submission" date="2024-11" db="EMBL/GenBank/DDBJ databases">
        <title>Adaptive evolution of stress response genes in parasites aligns with host niche diversity.</title>
        <authorList>
            <person name="Hahn C."/>
            <person name="Resl P."/>
        </authorList>
    </citation>
    <scope>NUCLEOTIDE SEQUENCE [LARGE SCALE GENOMIC DNA]</scope>
    <source>
        <strain evidence="10">EGGRZ-B1_66</strain>
        <tissue evidence="10">Body</tissue>
    </source>
</reference>
<keyword evidence="5 6" id="KW-0440">LIM domain</keyword>
<dbReference type="PROSITE" id="PS50106">
    <property type="entry name" value="PDZ"/>
    <property type="match status" value="1"/>
</dbReference>
<organism evidence="10 11">
    <name type="scientific">Cichlidogyrus casuarinus</name>
    <dbReference type="NCBI Taxonomy" id="1844966"/>
    <lineage>
        <taxon>Eukaryota</taxon>
        <taxon>Metazoa</taxon>
        <taxon>Spiralia</taxon>
        <taxon>Lophotrochozoa</taxon>
        <taxon>Platyhelminthes</taxon>
        <taxon>Monogenea</taxon>
        <taxon>Monopisthocotylea</taxon>
        <taxon>Dactylogyridea</taxon>
        <taxon>Ancyrocephalidae</taxon>
        <taxon>Cichlidogyrus</taxon>
    </lineage>
</organism>
<name>A0ABD2QKE3_9PLAT</name>
<proteinExistence type="predicted"/>
<dbReference type="SMART" id="SM00132">
    <property type="entry name" value="LIM"/>
    <property type="match status" value="3"/>
</dbReference>
<dbReference type="FunFam" id="2.30.42.10:FF:000055">
    <property type="entry name" value="PDZ and LIM domain protein 3"/>
    <property type="match status" value="1"/>
</dbReference>
<evidence type="ECO:0000256" key="2">
    <source>
        <dbReference type="ARBA" id="ARBA00022490"/>
    </source>
</evidence>
<dbReference type="GO" id="GO:0046872">
    <property type="term" value="F:metal ion binding"/>
    <property type="evidence" value="ECO:0007669"/>
    <property type="project" value="UniProtKB-KW"/>
</dbReference>
<dbReference type="InterPro" id="IPR001478">
    <property type="entry name" value="PDZ"/>
</dbReference>
<keyword evidence="3 6" id="KW-0479">Metal-binding</keyword>
<dbReference type="SMART" id="SM00228">
    <property type="entry name" value="PDZ"/>
    <property type="match status" value="1"/>
</dbReference>
<dbReference type="InterPro" id="IPR050604">
    <property type="entry name" value="PDZ-LIM_domain"/>
</dbReference>
<dbReference type="Gene3D" id="2.10.110.10">
    <property type="entry name" value="Cysteine Rich Protein"/>
    <property type="match status" value="3"/>
</dbReference>
<keyword evidence="2" id="KW-0963">Cytoplasm</keyword>
<accession>A0ABD2QKE3</accession>
<feature type="domain" description="LIM zinc-binding" evidence="8">
    <location>
        <begin position="293"/>
        <end position="353"/>
    </location>
</feature>
<feature type="region of interest" description="Disordered" evidence="7">
    <location>
        <begin position="108"/>
        <end position="220"/>
    </location>
</feature>
<evidence type="ECO:0000256" key="4">
    <source>
        <dbReference type="ARBA" id="ARBA00022833"/>
    </source>
</evidence>
<evidence type="ECO:0000256" key="1">
    <source>
        <dbReference type="ARBA" id="ARBA00004496"/>
    </source>
</evidence>
<dbReference type="PROSITE" id="PS50023">
    <property type="entry name" value="LIM_DOMAIN_2"/>
    <property type="match status" value="2"/>
</dbReference>
<dbReference type="SUPFAM" id="SSF50156">
    <property type="entry name" value="PDZ domain-like"/>
    <property type="match status" value="1"/>
</dbReference>
<feature type="compositionally biased region" description="Polar residues" evidence="7">
    <location>
        <begin position="108"/>
        <end position="121"/>
    </location>
</feature>
<dbReference type="AlphaFoldDB" id="A0ABD2QKE3"/>
<evidence type="ECO:0000256" key="3">
    <source>
        <dbReference type="ARBA" id="ARBA00022723"/>
    </source>
</evidence>
<feature type="domain" description="PDZ" evidence="9">
    <location>
        <begin position="4"/>
        <end position="87"/>
    </location>
</feature>
<gene>
    <name evidence="10" type="primary">LDB3</name>
    <name evidence="10" type="ORF">Ciccas_002099</name>
</gene>
<evidence type="ECO:0000313" key="10">
    <source>
        <dbReference type="EMBL" id="KAL3319226.1"/>
    </source>
</evidence>
<feature type="domain" description="LIM zinc-binding" evidence="8">
    <location>
        <begin position="355"/>
        <end position="414"/>
    </location>
</feature>
<dbReference type="EMBL" id="JBJKFK010000157">
    <property type="protein sequence ID" value="KAL3319226.1"/>
    <property type="molecule type" value="Genomic_DNA"/>
</dbReference>
<dbReference type="GO" id="GO:0005737">
    <property type="term" value="C:cytoplasm"/>
    <property type="evidence" value="ECO:0007669"/>
    <property type="project" value="UniProtKB-SubCell"/>
</dbReference>
<evidence type="ECO:0000256" key="7">
    <source>
        <dbReference type="SAM" id="MobiDB-lite"/>
    </source>
</evidence>
<dbReference type="InterPro" id="IPR036034">
    <property type="entry name" value="PDZ_sf"/>
</dbReference>
<dbReference type="Pfam" id="PF00412">
    <property type="entry name" value="LIM"/>
    <property type="match status" value="3"/>
</dbReference>
<evidence type="ECO:0000256" key="6">
    <source>
        <dbReference type="PROSITE-ProRule" id="PRU00125"/>
    </source>
</evidence>
<protein>
    <submittedName>
        <fullName evidence="10">LIM domain-binding protein 3</fullName>
    </submittedName>
</protein>
<dbReference type="Gene3D" id="2.30.42.10">
    <property type="match status" value="1"/>
</dbReference>
<evidence type="ECO:0000313" key="11">
    <source>
        <dbReference type="Proteomes" id="UP001626550"/>
    </source>
</evidence>
<dbReference type="InterPro" id="IPR001781">
    <property type="entry name" value="Znf_LIM"/>
</dbReference>
<dbReference type="PANTHER" id="PTHR24214">
    <property type="entry name" value="PDZ AND LIM DOMAIN PROTEIN ZASP"/>
    <property type="match status" value="1"/>
</dbReference>
<feature type="compositionally biased region" description="Polar residues" evidence="7">
    <location>
        <begin position="184"/>
        <end position="198"/>
    </location>
</feature>
<dbReference type="PANTHER" id="PTHR24214:SF38">
    <property type="entry name" value="PDZ AND LIM DOMAIN PROTEIN ZASP-RELATED"/>
    <property type="match status" value="1"/>
</dbReference>
<dbReference type="Proteomes" id="UP001626550">
    <property type="component" value="Unassembled WGS sequence"/>
</dbReference>